<dbReference type="Proteomes" id="UP000754883">
    <property type="component" value="Unassembled WGS sequence"/>
</dbReference>
<evidence type="ECO:0000256" key="1">
    <source>
        <dbReference type="SAM" id="MobiDB-lite"/>
    </source>
</evidence>
<name>A0A9N9UKK8_9HYPO</name>
<evidence type="ECO:0000313" key="3">
    <source>
        <dbReference type="EMBL" id="CAG9990935.1"/>
    </source>
</evidence>
<feature type="region of interest" description="Disordered" evidence="1">
    <location>
        <begin position="1"/>
        <end position="33"/>
    </location>
</feature>
<dbReference type="AlphaFoldDB" id="A0A9N9UKK8"/>
<dbReference type="PANTHER" id="PTHR33112:SF10">
    <property type="entry name" value="TOL"/>
    <property type="match status" value="1"/>
</dbReference>
<accession>A0A9N9UKK8</accession>
<dbReference type="Pfam" id="PF06985">
    <property type="entry name" value="HET"/>
    <property type="match status" value="1"/>
</dbReference>
<protein>
    <recommendedName>
        <fullName evidence="2">Heterokaryon incompatibility domain-containing protein</fullName>
    </recommendedName>
</protein>
<dbReference type="OrthoDB" id="5125733at2759"/>
<keyword evidence="4" id="KW-1185">Reference proteome</keyword>
<reference evidence="3" key="1">
    <citation type="submission" date="2021-10" db="EMBL/GenBank/DDBJ databases">
        <authorList>
            <person name="Piombo E."/>
        </authorList>
    </citation>
    <scope>NUCLEOTIDE SEQUENCE</scope>
</reference>
<feature type="domain" description="Heterokaryon incompatibility" evidence="2">
    <location>
        <begin position="224"/>
        <end position="376"/>
    </location>
</feature>
<evidence type="ECO:0000313" key="4">
    <source>
        <dbReference type="Proteomes" id="UP000754883"/>
    </source>
</evidence>
<dbReference type="EMBL" id="CABFNO020001476">
    <property type="protein sequence ID" value="CAG9990935.1"/>
    <property type="molecule type" value="Genomic_DNA"/>
</dbReference>
<dbReference type="PANTHER" id="PTHR33112">
    <property type="entry name" value="DOMAIN PROTEIN, PUTATIVE-RELATED"/>
    <property type="match status" value="1"/>
</dbReference>
<evidence type="ECO:0000259" key="2">
    <source>
        <dbReference type="Pfam" id="PF06985"/>
    </source>
</evidence>
<gene>
    <name evidence="3" type="ORF">CBYS24578_00007161</name>
</gene>
<organism evidence="3 4">
    <name type="scientific">Clonostachys byssicola</name>
    <dbReference type="NCBI Taxonomy" id="160290"/>
    <lineage>
        <taxon>Eukaryota</taxon>
        <taxon>Fungi</taxon>
        <taxon>Dikarya</taxon>
        <taxon>Ascomycota</taxon>
        <taxon>Pezizomycotina</taxon>
        <taxon>Sordariomycetes</taxon>
        <taxon>Hypocreomycetidae</taxon>
        <taxon>Hypocreales</taxon>
        <taxon>Bionectriaceae</taxon>
        <taxon>Clonostachys</taxon>
    </lineage>
</organism>
<proteinExistence type="predicted"/>
<dbReference type="InterPro" id="IPR010730">
    <property type="entry name" value="HET"/>
</dbReference>
<sequence length="639" mass="72640">MAQYEIAVRRSRRSDSPADLDELDSPSHKRPRKGELDAACDLCALMFSEQGLRRLNSRDGFTHHTHDECVTSKDGNCILCELILELASGTHGDVWGSGDPMVFRNRSSVAGLPTSDIDVLQGSLEGRPDVINIYPFSKASDPAGTLVRRRPLRRNVQSSSVFSAAKKLISSCMGSNGAQNKGHQQCRYSRDTVLPTRVLDLGDPKTPSQTLCLQVNETETHGSYLALSYCWGKPDFKAEIQPVRLQKDNIQQLMREIKLESLPQSIQDAITVTRKLGFRYLWVDALCIIQDYGEDKAHEISKMSTIYKNAAITVAASVAEKASQGFLQSQGRRATYLPECMLTIPMANERTGTIYLSAYEYEPDHPLDKRGWALQEFMLSSRMLIFSNYELLWQCKEVPLQSVTGTQGGLEYLQPLESLPWAVFDDDAEPYFGSLDADKIYLWKTIIRQYTDRDLTDKEDRLRAVMGIITELEMLWRDQNIHGHWSRWFVQLLIWYKPDIDRVKKRHLKRAPSWSWASVDGGIYYEEPLTVEDAKVKTLTMSKVVLCCRILSSDKVEPDKADTVQERPDFVDSAARKEFGDNDCDYMLLGKTQKKNGHGRGMGLLVLKTARQQYRRVGLVTFKDMSIWQGIELQEITFE</sequence>
<comment type="caution">
    <text evidence="3">The sequence shown here is derived from an EMBL/GenBank/DDBJ whole genome shotgun (WGS) entry which is preliminary data.</text>
</comment>